<evidence type="ECO:0000313" key="2">
    <source>
        <dbReference type="Proteomes" id="UP001057402"/>
    </source>
</evidence>
<feature type="non-terminal residue" evidence="1">
    <location>
        <position position="1"/>
    </location>
</feature>
<comment type="caution">
    <text evidence="1">The sequence shown here is derived from an EMBL/GenBank/DDBJ whole genome shotgun (WGS) entry which is preliminary data.</text>
</comment>
<reference evidence="2" key="1">
    <citation type="journal article" date="2023" name="Front. Plant Sci.">
        <title>Chromosomal-level genome assembly of Melastoma candidum provides insights into trichome evolution.</title>
        <authorList>
            <person name="Zhong Y."/>
            <person name="Wu W."/>
            <person name="Sun C."/>
            <person name="Zou P."/>
            <person name="Liu Y."/>
            <person name="Dai S."/>
            <person name="Zhou R."/>
        </authorList>
    </citation>
    <scope>NUCLEOTIDE SEQUENCE [LARGE SCALE GENOMIC DNA]</scope>
</reference>
<dbReference type="EMBL" id="CM042886">
    <property type="protein sequence ID" value="KAI4339901.1"/>
    <property type="molecule type" value="Genomic_DNA"/>
</dbReference>
<organism evidence="1 2">
    <name type="scientific">Melastoma candidum</name>
    <dbReference type="NCBI Taxonomy" id="119954"/>
    <lineage>
        <taxon>Eukaryota</taxon>
        <taxon>Viridiplantae</taxon>
        <taxon>Streptophyta</taxon>
        <taxon>Embryophyta</taxon>
        <taxon>Tracheophyta</taxon>
        <taxon>Spermatophyta</taxon>
        <taxon>Magnoliopsida</taxon>
        <taxon>eudicotyledons</taxon>
        <taxon>Gunneridae</taxon>
        <taxon>Pentapetalae</taxon>
        <taxon>rosids</taxon>
        <taxon>malvids</taxon>
        <taxon>Myrtales</taxon>
        <taxon>Melastomataceae</taxon>
        <taxon>Melastomatoideae</taxon>
        <taxon>Melastomateae</taxon>
        <taxon>Melastoma</taxon>
    </lineage>
</organism>
<name>A0ACB9NYH1_9MYRT</name>
<keyword evidence="2" id="KW-1185">Reference proteome</keyword>
<evidence type="ECO:0000313" key="1">
    <source>
        <dbReference type="EMBL" id="KAI4339901.1"/>
    </source>
</evidence>
<accession>A0ACB9NYH1</accession>
<sequence length="523" mass="58001">NASNWDTFSAALKPFLDDLRGRAASGGSLRKYAEGGNVSVDLYTLYGMVQCSPDLSDRLCSDCLVDITGRLPRGKIGARMLTPSCQVRYETYRFFEPVAASLPSPSPAPTATALPPSLVQPGKTKSSKTWIIIIASIASALLLIGIIMFVLVKRKRRSAQVLRDGDADDVIMVESLQFSLDTLRDATENFSDDKKLGQGGFGSVFHGKLPNGQEIAVKRLAKNSGQGELEFKNEVMLLAKLQHRNLVRLLGFCFESDERLLIYEFMLNSSLDQFIFDPTKRARLDWDTRYKIIAGIARGLLYLHEDSRLRIIHRDLKASNILLDAEMTPKVSDFGMARLFELDQTQSDTNRIVGTYGYMAPEYVLRGHFSIKSDVFSFGVLVLEIISGRKNLEIQHEEDSESEILITHAWRNWREGKISNITDPVVSSGYSADILRCIHIGLLCVQENMTNRPTMASVALMLNSHSVTLPIPTEPAFSMNSSYADQISSKINSTSTLSQGDNAGNSTGTYSVNEVSVTEPYPR</sequence>
<gene>
    <name evidence="1" type="ORF">MLD38_024786</name>
</gene>
<dbReference type="Proteomes" id="UP001057402">
    <property type="component" value="Chromosome 7"/>
</dbReference>
<protein>
    <submittedName>
        <fullName evidence="1">Uncharacterized protein</fullName>
    </submittedName>
</protein>
<proteinExistence type="predicted"/>